<feature type="transmembrane region" description="Helical" evidence="8">
    <location>
        <begin position="125"/>
        <end position="147"/>
    </location>
</feature>
<evidence type="ECO:0000256" key="7">
    <source>
        <dbReference type="ARBA" id="ARBA00023136"/>
    </source>
</evidence>
<feature type="transmembrane region" description="Helical" evidence="8">
    <location>
        <begin position="201"/>
        <end position="217"/>
    </location>
</feature>
<dbReference type="Pfam" id="PF03591">
    <property type="entry name" value="AzlC"/>
    <property type="match status" value="1"/>
</dbReference>
<keyword evidence="7 8" id="KW-0472">Membrane</keyword>
<keyword evidence="3" id="KW-0813">Transport</keyword>
<keyword evidence="6 8" id="KW-1133">Transmembrane helix</keyword>
<evidence type="ECO:0000256" key="4">
    <source>
        <dbReference type="ARBA" id="ARBA00022475"/>
    </source>
</evidence>
<dbReference type="InterPro" id="IPR011606">
    <property type="entry name" value="Brnchd-chn_aa_trnsp_permease"/>
</dbReference>
<feature type="transmembrane region" description="Helical" evidence="8">
    <location>
        <begin position="52"/>
        <end position="76"/>
    </location>
</feature>
<dbReference type="PANTHER" id="PTHR34979:SF1">
    <property type="entry name" value="INNER MEMBRANE PROTEIN YGAZ"/>
    <property type="match status" value="1"/>
</dbReference>
<evidence type="ECO:0000256" key="8">
    <source>
        <dbReference type="SAM" id="Phobius"/>
    </source>
</evidence>
<evidence type="ECO:0000256" key="1">
    <source>
        <dbReference type="ARBA" id="ARBA00004651"/>
    </source>
</evidence>
<accession>A0ABT8T4U4</accession>
<feature type="transmembrane region" description="Helical" evidence="8">
    <location>
        <begin position="153"/>
        <end position="171"/>
    </location>
</feature>
<comment type="caution">
    <text evidence="9">The sequence shown here is derived from an EMBL/GenBank/DDBJ whole genome shotgun (WGS) entry which is preliminary data.</text>
</comment>
<dbReference type="Proteomes" id="UP001171111">
    <property type="component" value="Unassembled WGS sequence"/>
</dbReference>
<dbReference type="RefSeq" id="WP_302243224.1">
    <property type="nucleotide sequence ID" value="NZ_JAULJQ010000001.1"/>
</dbReference>
<proteinExistence type="inferred from homology"/>
<keyword evidence="5 8" id="KW-0812">Transmembrane</keyword>
<comment type="similarity">
    <text evidence="2">Belongs to the AzlC family.</text>
</comment>
<dbReference type="PANTHER" id="PTHR34979">
    <property type="entry name" value="INNER MEMBRANE PROTEIN YGAZ"/>
    <property type="match status" value="1"/>
</dbReference>
<gene>
    <name evidence="9" type="ORF">Q2362_00170</name>
</gene>
<feature type="transmembrane region" description="Helical" evidence="8">
    <location>
        <begin position="20"/>
        <end position="45"/>
    </location>
</feature>
<keyword evidence="4" id="KW-1003">Cell membrane</keyword>
<keyword evidence="10" id="KW-1185">Reference proteome</keyword>
<organism evidence="9 10">
    <name type="scientific">Campylobacter magnus</name>
    <dbReference type="NCBI Taxonomy" id="3026462"/>
    <lineage>
        <taxon>Bacteria</taxon>
        <taxon>Pseudomonadati</taxon>
        <taxon>Campylobacterota</taxon>
        <taxon>Epsilonproteobacteria</taxon>
        <taxon>Campylobacterales</taxon>
        <taxon>Campylobacteraceae</taxon>
        <taxon>Campylobacter</taxon>
    </lineage>
</organism>
<evidence type="ECO:0000256" key="6">
    <source>
        <dbReference type="ARBA" id="ARBA00022989"/>
    </source>
</evidence>
<evidence type="ECO:0000313" key="9">
    <source>
        <dbReference type="EMBL" id="MDO2408511.1"/>
    </source>
</evidence>
<protein>
    <submittedName>
        <fullName evidence="9">AzlC family ABC transporter permease</fullName>
    </submittedName>
</protein>
<comment type="subcellular location">
    <subcellularLocation>
        <location evidence="1">Cell membrane</location>
        <topology evidence="1">Multi-pass membrane protein</topology>
    </subcellularLocation>
</comment>
<evidence type="ECO:0000313" key="10">
    <source>
        <dbReference type="Proteomes" id="UP001171111"/>
    </source>
</evidence>
<dbReference type="EMBL" id="JAULJQ010000001">
    <property type="protein sequence ID" value="MDO2408511.1"/>
    <property type="molecule type" value="Genomic_DNA"/>
</dbReference>
<evidence type="ECO:0000256" key="5">
    <source>
        <dbReference type="ARBA" id="ARBA00022692"/>
    </source>
</evidence>
<evidence type="ECO:0000256" key="3">
    <source>
        <dbReference type="ARBA" id="ARBA00022448"/>
    </source>
</evidence>
<name>A0ABT8T4U4_9BACT</name>
<evidence type="ECO:0000256" key="2">
    <source>
        <dbReference type="ARBA" id="ARBA00010735"/>
    </source>
</evidence>
<reference evidence="9 10" key="1">
    <citation type="submission" date="2023-06" db="EMBL/GenBank/DDBJ databases">
        <title>Campylobacter magnum sp. nov., isolated from cecal contents of domestic pigs (Sus scrofa domesticus).</title>
        <authorList>
            <person name="Papic B."/>
            <person name="Gruntar I."/>
        </authorList>
    </citation>
    <scope>NUCLEOTIDE SEQUENCE [LARGE SCALE GENOMIC DNA]</scope>
    <source>
        <strain evidence="10">34484-21</strain>
    </source>
</reference>
<sequence length="225" mass="25013">MSNFEIFKSSLPVMFGYGALGFAVGLYASSSGIAPVWVALASLIVYAGSGQFLLVALIVGNATLIEVFVASFLLNFRHIFYTLSLLPEIRSLKAPWRYYFMFALTDETFALLRSKGQVTGDKTHIFALTAFLNQFYWFIATVAGAITASELNFSYAGVEFSLVALFAVLGFEIFRQNPNAKILAFAFICAFVGLFVFPAKYYLFGTIMSALILLLAFKKERKWSF</sequence>